<dbReference type="PROSITE" id="PS00889">
    <property type="entry name" value="CNMP_BINDING_2"/>
    <property type="match status" value="1"/>
</dbReference>
<dbReference type="PANTHER" id="PTHR44329:SF214">
    <property type="entry name" value="PROTEIN KINASE DOMAIN-CONTAINING PROTEIN"/>
    <property type="match status" value="1"/>
</dbReference>
<dbReference type="Gene3D" id="1.10.510.10">
    <property type="entry name" value="Transferase(Phosphotransferase) domain 1"/>
    <property type="match status" value="1"/>
</dbReference>
<feature type="domain" description="Cyclic nucleotide-binding" evidence="5">
    <location>
        <begin position="1198"/>
        <end position="1291"/>
    </location>
</feature>
<feature type="compositionally biased region" description="Pro residues" evidence="3">
    <location>
        <begin position="1712"/>
        <end position="1724"/>
    </location>
</feature>
<keyword evidence="1" id="KW-0140">cGMP</keyword>
<dbReference type="PROSITE" id="PS50011">
    <property type="entry name" value="PROTEIN_KINASE_DOM"/>
    <property type="match status" value="1"/>
</dbReference>
<feature type="compositionally biased region" description="Low complexity" evidence="3">
    <location>
        <begin position="1422"/>
        <end position="1435"/>
    </location>
</feature>
<evidence type="ECO:0000313" key="6">
    <source>
        <dbReference type="EMBL" id="ETK80826.1"/>
    </source>
</evidence>
<dbReference type="SMART" id="SM00100">
    <property type="entry name" value="cNMP"/>
    <property type="match status" value="3"/>
</dbReference>
<protein>
    <submittedName>
        <fullName evidence="6">TKL protein kinase</fullName>
    </submittedName>
</protein>
<dbReference type="GO" id="GO:0030553">
    <property type="term" value="F:cGMP binding"/>
    <property type="evidence" value="ECO:0007669"/>
    <property type="project" value="UniProtKB-KW"/>
</dbReference>
<keyword evidence="2" id="KW-0142">cGMP-binding</keyword>
<gene>
    <name evidence="6" type="ORF">L915_13604</name>
</gene>
<dbReference type="InterPro" id="IPR000719">
    <property type="entry name" value="Prot_kinase_dom"/>
</dbReference>
<feature type="compositionally biased region" description="Pro residues" evidence="3">
    <location>
        <begin position="1436"/>
        <end position="1448"/>
    </location>
</feature>
<dbReference type="CDD" id="cd13999">
    <property type="entry name" value="STKc_MAP3K-like"/>
    <property type="match status" value="1"/>
</dbReference>
<dbReference type="InterPro" id="IPR001245">
    <property type="entry name" value="Ser-Thr/Tyr_kinase_cat_dom"/>
</dbReference>
<dbReference type="Pfam" id="PF00027">
    <property type="entry name" value="cNMP_binding"/>
    <property type="match status" value="1"/>
</dbReference>
<feature type="region of interest" description="Disordered" evidence="3">
    <location>
        <begin position="1420"/>
        <end position="1450"/>
    </location>
</feature>
<dbReference type="SMART" id="SM00220">
    <property type="entry name" value="S_TKc"/>
    <property type="match status" value="1"/>
</dbReference>
<keyword evidence="6" id="KW-0808">Transferase</keyword>
<dbReference type="Proteomes" id="UP000053236">
    <property type="component" value="Unassembled WGS sequence"/>
</dbReference>
<feature type="compositionally biased region" description="Polar residues" evidence="3">
    <location>
        <begin position="1620"/>
        <end position="1629"/>
    </location>
</feature>
<name>W2GEZ7_PHYNI</name>
<accession>W2GEZ7</accession>
<sequence>MVPVRRRGAFFLLSRYRRRRRVPVCTALCLVCVLLLWGDCQAAGDLVGRLYDLETSGSSATKLSLSSSALPSAVAARLSSYSLTWSELSGLMQRALLWDSGFVFASPVSSSSSSNEADDVKLVQIYTSCSQGMGDLLPGLAEVRTLQSTGNSSNCDVQDCGIIGHFLPTNCPVESVIPLTRCAVHASDMDGQNQFTGVFWAEDGRSNTVPEPVLRRHTPVDTEPSEALFAVHLSETSFTGTESCQPHTNFILPCRGVADDVVITSSSGSVSFTANGSGFTEVDLCPASHGAAMNAWLELQSTPSPETFSTTAIVLLSVAMLVCIGLGASVWWLSRSRAWLQDAYDRVILEGSYDDGCWSPTSHLLGGPLAPSLAVAGATDEERLTPMEVFFGARPRSRRSPGIHGTSALVATTRAEITLSNDQLCRKSSILRAFVSDPAIVTKRISFAQLHFLRLLAKGGSGEVWLGQYEARYVAMKCLLPAKREDPEALEQFAEEIRMASLLAHPRIVAFCGVAWQSLLHLCAVTEYMARGDLESLLANPVAQKELSWSREKLTLSSDIVEALVYLHSLVPVVIHRDLKSKNVLLDRRLRAKLSDFGLSRERSVEDTMTNGIGTILWSAPEVLEGKRYDEKSDLFSFGVVLSEIDTCALPYGFSRHAKMRSMQIVHLVSEGKLLPNFRDDCPPAIRDLAQRCLSLDPAARPTAMELVVDFCCHFINAMETTSDENESSTLDTVRKARLIRRVPILAHVVKQGLCSEGQLLRALELVTFVDGEYIYCQGQPGRDVLFIEEGKVLITQRRRSRAMSTVRPVGFIPMDSSGGVVFTRRSTRKRSQVEAEMEIQLHKHEELEYFGEESLLQGFVARVLNAVASGAVTCFMLPEAAFARLLAPVHELMLHRHLLRMHGVLAKQRIFQHFSARQRQFLLDHCTVEHYEEGARIIQQGDKDDDRYFILAEGEADVVLDEQVREFRRPQSALLSNGELQDVQEQEETGIRTSVVCRKTLYQGFGEMGILCRPRATHVVAAGSVICVAISRKTYIGASQLLGVGGVDTDAEALLAMSLMEEWALVVKTRNLHLANPLVSRYLETFVKKFKAAYMQKFEGKTLYLDLLRRMHADPTLADEFPFVSDRVAWDQPTSSLSITRAETRRVLSLLPADRSPFEISFVARLLESTAFVDKFDRPSHVDKLALARGVGRYANFLTVQKDKFLFRQGKIESRAFLILRGNISIVNEDVNTLQPGLTVKQYDVLATLSAGDSFGELSLVTRLQRSASALAACEADLLVLERAHLHALMDLLPGVSVQHAMVQRAEFLASLSFLRDSDFAQCIRVAHDLQDQFYEPRHIFLQEPVHLRSLYIVKSGEVVVYLRRMVPIADITVTSGTNESATTKEVLVRVATIGPQEFFGVAVASASMLISSTSVNGGIASTATSPSPSTNAPPSSPPSPKRPASPPNAQHYVAATLASVTATGPTSPTTNTDFAKTVFMCSTRVQMLELSERGWRRLPLSSLHSIRNSLLERHRWNLETVEKQQQQNNPTYFVVDKPWQPIIRPNISTTPKKPNGDNVDPQTRVLEAAPATKLARRIQDKKQQQQQQGHNNAVSRLFSPSPLAPINKPRQPGRLAISPTTTVSSRGSPIYGTSPLKSTSTGLAAFTQNKTLASPLGSPSLLSPTRAAQFGPSLSGSFQPKNGTLASLASPSHAYFTQPSTSIAPIVLSPRPPLKMPIPNGNPSPRQVREDDTQQRRSSTTPLQDTARNVQTARESDCKAMWKLQRSPSLKQ</sequence>
<keyword evidence="6" id="KW-0418">Kinase</keyword>
<evidence type="ECO:0000256" key="3">
    <source>
        <dbReference type="SAM" id="MobiDB-lite"/>
    </source>
</evidence>
<evidence type="ECO:0000259" key="5">
    <source>
        <dbReference type="PROSITE" id="PS50042"/>
    </source>
</evidence>
<organism evidence="6">
    <name type="scientific">Phytophthora nicotianae</name>
    <name type="common">Potato buckeye rot agent</name>
    <name type="synonym">Phytophthora parasitica</name>
    <dbReference type="NCBI Taxonomy" id="4792"/>
    <lineage>
        <taxon>Eukaryota</taxon>
        <taxon>Sar</taxon>
        <taxon>Stramenopiles</taxon>
        <taxon>Oomycota</taxon>
        <taxon>Peronosporomycetes</taxon>
        <taxon>Peronosporales</taxon>
        <taxon>Peronosporaceae</taxon>
        <taxon>Phytophthora</taxon>
    </lineage>
</organism>
<dbReference type="InterPro" id="IPR008271">
    <property type="entry name" value="Ser/Thr_kinase_AS"/>
</dbReference>
<dbReference type="EMBL" id="KI687633">
    <property type="protein sequence ID" value="ETK80826.1"/>
    <property type="molecule type" value="Genomic_DNA"/>
</dbReference>
<dbReference type="InterPro" id="IPR000595">
    <property type="entry name" value="cNMP-bd_dom"/>
</dbReference>
<dbReference type="VEuPathDB" id="FungiDB:PPTG_14171"/>
<dbReference type="GO" id="GO:0005524">
    <property type="term" value="F:ATP binding"/>
    <property type="evidence" value="ECO:0007669"/>
    <property type="project" value="InterPro"/>
</dbReference>
<dbReference type="InterPro" id="IPR018490">
    <property type="entry name" value="cNMP-bd_dom_sf"/>
</dbReference>
<feature type="domain" description="Cyclic nucleotide-binding" evidence="5">
    <location>
        <begin position="911"/>
        <end position="1036"/>
    </location>
</feature>
<reference evidence="6" key="1">
    <citation type="submission" date="2013-11" db="EMBL/GenBank/DDBJ databases">
        <title>The Genome Sequence of Phytophthora parasitica CJ02B3.</title>
        <authorList>
            <consortium name="The Broad Institute Genomics Platform"/>
            <person name="Russ C."/>
            <person name="Tyler B."/>
            <person name="Panabieres F."/>
            <person name="Shan W."/>
            <person name="Tripathy S."/>
            <person name="Grunwald N."/>
            <person name="Machado M."/>
            <person name="Johnson C.S."/>
            <person name="Arredondo F."/>
            <person name="Hong C."/>
            <person name="Coffey M."/>
            <person name="Young S.K."/>
            <person name="Zeng Q."/>
            <person name="Gargeya S."/>
            <person name="Fitzgerald M."/>
            <person name="Abouelleil A."/>
            <person name="Alvarado L."/>
            <person name="Chapman S.B."/>
            <person name="Gainer-Dewar J."/>
            <person name="Goldberg J."/>
            <person name="Griggs A."/>
            <person name="Gujja S."/>
            <person name="Hansen M."/>
            <person name="Howarth C."/>
            <person name="Imamovic A."/>
            <person name="Ireland A."/>
            <person name="Larimer J."/>
            <person name="McCowan C."/>
            <person name="Murphy C."/>
            <person name="Pearson M."/>
            <person name="Poon T.W."/>
            <person name="Priest M."/>
            <person name="Roberts A."/>
            <person name="Saif S."/>
            <person name="Shea T."/>
            <person name="Sykes S."/>
            <person name="Wortman J."/>
            <person name="Nusbaum C."/>
            <person name="Birren B."/>
        </authorList>
    </citation>
    <scope>NUCLEOTIDE SEQUENCE [LARGE SCALE GENOMIC DNA]</scope>
    <source>
        <strain evidence="6">CJ02B3</strain>
    </source>
</reference>
<dbReference type="InterPro" id="IPR018488">
    <property type="entry name" value="cNMP-bd_CS"/>
</dbReference>
<dbReference type="InterPro" id="IPR014710">
    <property type="entry name" value="RmlC-like_jellyroll"/>
</dbReference>
<dbReference type="InterPro" id="IPR011009">
    <property type="entry name" value="Kinase-like_dom_sf"/>
</dbReference>
<dbReference type="SUPFAM" id="SSF56112">
    <property type="entry name" value="Protein kinase-like (PK-like)"/>
    <property type="match status" value="1"/>
</dbReference>
<dbReference type="InterPro" id="IPR051681">
    <property type="entry name" value="Ser/Thr_Kinases-Pseudokinases"/>
</dbReference>
<feature type="domain" description="Cyclic nucleotide-binding" evidence="5">
    <location>
        <begin position="759"/>
        <end position="894"/>
    </location>
</feature>
<evidence type="ECO:0000256" key="2">
    <source>
        <dbReference type="ARBA" id="ARBA00022992"/>
    </source>
</evidence>
<dbReference type="PROSITE" id="PS00108">
    <property type="entry name" value="PROTEIN_KINASE_ST"/>
    <property type="match status" value="1"/>
</dbReference>
<feature type="domain" description="Protein kinase" evidence="4">
    <location>
        <begin position="450"/>
        <end position="716"/>
    </location>
</feature>
<dbReference type="Gene3D" id="2.60.120.10">
    <property type="entry name" value="Jelly Rolls"/>
    <property type="match status" value="4"/>
</dbReference>
<feature type="region of interest" description="Disordered" evidence="3">
    <location>
        <begin position="1579"/>
        <end position="1637"/>
    </location>
</feature>
<dbReference type="PROSITE" id="PS50042">
    <property type="entry name" value="CNMP_BINDING_3"/>
    <property type="match status" value="3"/>
</dbReference>
<dbReference type="GO" id="GO:0004674">
    <property type="term" value="F:protein serine/threonine kinase activity"/>
    <property type="evidence" value="ECO:0007669"/>
    <property type="project" value="TreeGrafter"/>
</dbReference>
<evidence type="ECO:0000256" key="1">
    <source>
        <dbReference type="ARBA" id="ARBA00022535"/>
    </source>
</evidence>
<dbReference type="SUPFAM" id="SSF51206">
    <property type="entry name" value="cAMP-binding domain-like"/>
    <property type="match status" value="4"/>
</dbReference>
<feature type="compositionally biased region" description="Polar residues" evidence="3">
    <location>
        <begin position="1738"/>
        <end position="1755"/>
    </location>
</feature>
<proteinExistence type="predicted"/>
<dbReference type="PANTHER" id="PTHR44329">
    <property type="entry name" value="SERINE/THREONINE-PROTEIN KINASE TNNI3K-RELATED"/>
    <property type="match status" value="1"/>
</dbReference>
<dbReference type="CDD" id="cd00038">
    <property type="entry name" value="CAP_ED"/>
    <property type="match status" value="3"/>
</dbReference>
<dbReference type="Pfam" id="PF07714">
    <property type="entry name" value="PK_Tyr_Ser-Thr"/>
    <property type="match status" value="1"/>
</dbReference>
<feature type="region of interest" description="Disordered" evidence="3">
    <location>
        <begin position="1712"/>
        <end position="1774"/>
    </location>
</feature>
<evidence type="ECO:0000259" key="4">
    <source>
        <dbReference type="PROSITE" id="PS50011"/>
    </source>
</evidence>
<keyword evidence="2" id="KW-0547">Nucleotide-binding</keyword>
<dbReference type="VEuPathDB" id="FungiDB:PPTG_14170"/>